<dbReference type="Proteomes" id="UP000635245">
    <property type="component" value="Unassembled WGS sequence"/>
</dbReference>
<evidence type="ECO:0000313" key="2">
    <source>
        <dbReference type="EMBL" id="MBK1786075.1"/>
    </source>
</evidence>
<protein>
    <submittedName>
        <fullName evidence="2">VOC family protein</fullName>
    </submittedName>
</protein>
<gene>
    <name evidence="2" type="ORF">JHE00_17245</name>
</gene>
<proteinExistence type="predicted"/>
<dbReference type="InterPro" id="IPR041581">
    <property type="entry name" value="Glyoxalase_6"/>
</dbReference>
<comment type="caution">
    <text evidence="2">The sequence shown here is derived from an EMBL/GenBank/DDBJ whole genome shotgun (WGS) entry which is preliminary data.</text>
</comment>
<dbReference type="AlphaFoldDB" id="A0A934QTH5"/>
<dbReference type="CDD" id="cd07247">
    <property type="entry name" value="SgaA_N_like"/>
    <property type="match status" value="1"/>
</dbReference>
<dbReference type="PANTHER" id="PTHR33993:SF14">
    <property type="entry name" value="GB|AAF24581.1"/>
    <property type="match status" value="1"/>
</dbReference>
<reference evidence="2" key="1">
    <citation type="submission" date="2020-12" db="EMBL/GenBank/DDBJ databases">
        <title>Prauserella sp. ASG 168, a novel actinomycete isolated from cave rock.</title>
        <authorList>
            <person name="Suriyachadkun C."/>
        </authorList>
    </citation>
    <scope>NUCLEOTIDE SEQUENCE</scope>
    <source>
        <strain evidence="2">ASG 168</strain>
    </source>
</reference>
<evidence type="ECO:0000259" key="1">
    <source>
        <dbReference type="PROSITE" id="PS51819"/>
    </source>
</evidence>
<dbReference type="InterPro" id="IPR052164">
    <property type="entry name" value="Anthracycline_SecMetBiosynth"/>
</dbReference>
<dbReference type="PROSITE" id="PS51819">
    <property type="entry name" value="VOC"/>
    <property type="match status" value="1"/>
</dbReference>
<keyword evidence="3" id="KW-1185">Reference proteome</keyword>
<sequence>MPGFCWLDLKTRDLAGTAALLSAVFGWEIAEDGERPTIRSGGHRIGGVSDLANPVYPPGVPAHVAYYVAVDDADGRTDAAARHGATVVLEPFDVGGQGRMATLVDPQGAAFSVWQAGEFGGWTFQPGTPSAPGRMVLSCSDPVHASDFYERTLGGPLDGVTVTAAPGQARWDTVVTVADPVRAAALASEHGGDVTWHGPTARIGTGDGASVLAGAGA</sequence>
<evidence type="ECO:0000313" key="3">
    <source>
        <dbReference type="Proteomes" id="UP000635245"/>
    </source>
</evidence>
<dbReference type="EMBL" id="JAENJH010000003">
    <property type="protein sequence ID" value="MBK1786075.1"/>
    <property type="molecule type" value="Genomic_DNA"/>
</dbReference>
<dbReference type="InterPro" id="IPR037523">
    <property type="entry name" value="VOC_core"/>
</dbReference>
<organism evidence="2 3">
    <name type="scientific">Prauserella cavernicola</name>
    <dbReference type="NCBI Taxonomy" id="2800127"/>
    <lineage>
        <taxon>Bacteria</taxon>
        <taxon>Bacillati</taxon>
        <taxon>Actinomycetota</taxon>
        <taxon>Actinomycetes</taxon>
        <taxon>Pseudonocardiales</taxon>
        <taxon>Pseudonocardiaceae</taxon>
        <taxon>Prauserella</taxon>
    </lineage>
</organism>
<dbReference type="Gene3D" id="3.10.180.10">
    <property type="entry name" value="2,3-Dihydroxybiphenyl 1,2-Dioxygenase, domain 1"/>
    <property type="match status" value="1"/>
</dbReference>
<dbReference type="InterPro" id="IPR029068">
    <property type="entry name" value="Glyas_Bleomycin-R_OHBP_Dase"/>
</dbReference>
<dbReference type="PANTHER" id="PTHR33993">
    <property type="entry name" value="GLYOXALASE-RELATED"/>
    <property type="match status" value="1"/>
</dbReference>
<dbReference type="SUPFAM" id="SSF54593">
    <property type="entry name" value="Glyoxalase/Bleomycin resistance protein/Dihydroxybiphenyl dioxygenase"/>
    <property type="match status" value="1"/>
</dbReference>
<dbReference type="RefSeq" id="WP_200319063.1">
    <property type="nucleotide sequence ID" value="NZ_JAENJH010000003.1"/>
</dbReference>
<feature type="domain" description="VOC" evidence="1">
    <location>
        <begin position="3"/>
        <end position="116"/>
    </location>
</feature>
<name>A0A934QTH5_9PSEU</name>
<dbReference type="Pfam" id="PF18029">
    <property type="entry name" value="Glyoxalase_6"/>
    <property type="match status" value="1"/>
</dbReference>
<accession>A0A934QTH5</accession>